<name>A0A327L3U3_9BRAD</name>
<comment type="caution">
    <text evidence="2">The sequence shown here is derived from an EMBL/GenBank/DDBJ whole genome shotgun (WGS) entry which is preliminary data.</text>
</comment>
<protein>
    <recommendedName>
        <fullName evidence="4">Glycosyltransferase subfamily 4-like N-terminal domain-containing protein</fullName>
    </recommendedName>
</protein>
<dbReference type="RefSeq" id="WP_111417403.1">
    <property type="nucleotide sequence ID" value="NZ_NPEX01000008.1"/>
</dbReference>
<evidence type="ECO:0000256" key="1">
    <source>
        <dbReference type="SAM" id="MobiDB-lite"/>
    </source>
</evidence>
<dbReference type="Pfam" id="PF13692">
    <property type="entry name" value="Glyco_trans_1_4"/>
    <property type="match status" value="1"/>
</dbReference>
<evidence type="ECO:0000313" key="2">
    <source>
        <dbReference type="EMBL" id="RAI45740.1"/>
    </source>
</evidence>
<dbReference type="Gene3D" id="3.40.50.2000">
    <property type="entry name" value="Glycogen Phosphorylase B"/>
    <property type="match status" value="2"/>
</dbReference>
<keyword evidence="3" id="KW-1185">Reference proteome</keyword>
<evidence type="ECO:0000313" key="3">
    <source>
        <dbReference type="Proteomes" id="UP000249130"/>
    </source>
</evidence>
<gene>
    <name evidence="2" type="ORF">CH341_02215</name>
</gene>
<dbReference type="AlphaFoldDB" id="A0A327L3U3"/>
<dbReference type="SUPFAM" id="SSF53756">
    <property type="entry name" value="UDP-Glycosyltransferase/glycogen phosphorylase"/>
    <property type="match status" value="1"/>
</dbReference>
<proteinExistence type="predicted"/>
<reference evidence="2 3" key="1">
    <citation type="submission" date="2017-07" db="EMBL/GenBank/DDBJ databases">
        <title>Draft Genome Sequences of Select Purple Nonsulfur Bacteria.</title>
        <authorList>
            <person name="Lasarre B."/>
            <person name="Mckinlay J.B."/>
        </authorList>
    </citation>
    <scope>NUCLEOTIDE SEQUENCE [LARGE SCALE GENOMIC DNA]</scope>
    <source>
        <strain evidence="2 3">DSM 5909</strain>
    </source>
</reference>
<dbReference type="OrthoDB" id="8455407at2"/>
<organism evidence="2 3">
    <name type="scientific">Rhodoplanes roseus</name>
    <dbReference type="NCBI Taxonomy" id="29409"/>
    <lineage>
        <taxon>Bacteria</taxon>
        <taxon>Pseudomonadati</taxon>
        <taxon>Pseudomonadota</taxon>
        <taxon>Alphaproteobacteria</taxon>
        <taxon>Hyphomicrobiales</taxon>
        <taxon>Nitrobacteraceae</taxon>
        <taxon>Rhodoplanes</taxon>
    </lineage>
</organism>
<accession>A0A327L3U3</accession>
<sequence>MVASALVVASPWPRSGSANIFSAQARYFASRGYKTAMLLSPHLAVQRSKYTHVWEHARATMASGDLDLMCCATATGRMKPWRSRSFFEWLANGRDSQLAVMARYSAANALPPELDAFLDAHPPRVLLVNHCFQMGMAATVLRRLAARGLPRPRLVLETHDVQADLYARGRVENVFRRQPDEWATLARDELRVATPADMFTHVSERDLAYFSARLPGRHNLVLGTLAPAAERELLAIGDPGPEAYDFVYVGNNNPGNEVSLIWFLNEVAPRLDPSVRVAVVGRIGQHLSAMQPALFARWAHWFVGEVETVTAIYERAGVVILPTKFGTGISIKAIEALATGRPVVATSDALRALPAGLHCDAIARADEAADFAAAMADVHARRATLRGLTRDIYMQRFSNGAFFARWDAVLADVPTGIAAAPQAERPGDTSPPASTRRCALA</sequence>
<dbReference type="Proteomes" id="UP000249130">
    <property type="component" value="Unassembled WGS sequence"/>
</dbReference>
<dbReference type="EMBL" id="NPEX01000008">
    <property type="protein sequence ID" value="RAI45740.1"/>
    <property type="molecule type" value="Genomic_DNA"/>
</dbReference>
<feature type="region of interest" description="Disordered" evidence="1">
    <location>
        <begin position="420"/>
        <end position="441"/>
    </location>
</feature>
<evidence type="ECO:0008006" key="4">
    <source>
        <dbReference type="Google" id="ProtNLM"/>
    </source>
</evidence>